<gene>
    <name evidence="6" type="ORF">EAT49_06020</name>
</gene>
<dbReference type="SUPFAM" id="SSF48498">
    <property type="entry name" value="Tetracyclin repressor-like, C-terminal domain"/>
    <property type="match status" value="1"/>
</dbReference>
<keyword evidence="3" id="KW-0804">Transcription</keyword>
<evidence type="ECO:0000256" key="1">
    <source>
        <dbReference type="ARBA" id="ARBA00023015"/>
    </source>
</evidence>
<dbReference type="InterPro" id="IPR001647">
    <property type="entry name" value="HTH_TetR"/>
</dbReference>
<dbReference type="Pfam" id="PF00440">
    <property type="entry name" value="TetR_N"/>
    <property type="match status" value="1"/>
</dbReference>
<name>A0A3N2R630_9RHOB</name>
<dbReference type="AlphaFoldDB" id="A0A3N2R630"/>
<dbReference type="Gene3D" id="1.10.357.10">
    <property type="entry name" value="Tetracycline Repressor, domain 2"/>
    <property type="match status" value="1"/>
</dbReference>
<evidence type="ECO:0000256" key="4">
    <source>
        <dbReference type="PROSITE-ProRule" id="PRU00335"/>
    </source>
</evidence>
<dbReference type="PANTHER" id="PTHR30055:SF234">
    <property type="entry name" value="HTH-TYPE TRANSCRIPTIONAL REGULATOR BETI"/>
    <property type="match status" value="1"/>
</dbReference>
<feature type="domain" description="HTH tetR-type" evidence="5">
    <location>
        <begin position="23"/>
        <end position="83"/>
    </location>
</feature>
<proteinExistence type="predicted"/>
<dbReference type="GO" id="GO:0003700">
    <property type="term" value="F:DNA-binding transcription factor activity"/>
    <property type="evidence" value="ECO:0007669"/>
    <property type="project" value="TreeGrafter"/>
</dbReference>
<organism evidence="6 7">
    <name type="scientific">Histidinibacterium lentulum</name>
    <dbReference type="NCBI Taxonomy" id="2480588"/>
    <lineage>
        <taxon>Bacteria</taxon>
        <taxon>Pseudomonadati</taxon>
        <taxon>Pseudomonadota</taxon>
        <taxon>Alphaproteobacteria</taxon>
        <taxon>Rhodobacterales</taxon>
        <taxon>Paracoccaceae</taxon>
        <taxon>Histidinibacterium</taxon>
    </lineage>
</organism>
<feature type="DNA-binding region" description="H-T-H motif" evidence="4">
    <location>
        <begin position="46"/>
        <end position="65"/>
    </location>
</feature>
<dbReference type="Proteomes" id="UP000268016">
    <property type="component" value="Unassembled WGS sequence"/>
</dbReference>
<evidence type="ECO:0000256" key="3">
    <source>
        <dbReference type="ARBA" id="ARBA00023163"/>
    </source>
</evidence>
<evidence type="ECO:0000259" key="5">
    <source>
        <dbReference type="PROSITE" id="PS50977"/>
    </source>
</evidence>
<reference evidence="6 7" key="1">
    <citation type="submission" date="2018-10" db="EMBL/GenBank/DDBJ databases">
        <title>Histidinibacterium lentulum gen. nov., sp. nov., a marine bacterium from the culture broth of Picochlorum sp. 122.</title>
        <authorList>
            <person name="Wang G."/>
        </authorList>
    </citation>
    <scope>NUCLEOTIDE SEQUENCE [LARGE SCALE GENOMIC DNA]</scope>
    <source>
        <strain evidence="6 7">B17</strain>
    </source>
</reference>
<dbReference type="OrthoDB" id="9816431at2"/>
<dbReference type="GO" id="GO:0000976">
    <property type="term" value="F:transcription cis-regulatory region binding"/>
    <property type="evidence" value="ECO:0007669"/>
    <property type="project" value="TreeGrafter"/>
</dbReference>
<dbReference type="EMBL" id="RDRB01000003">
    <property type="protein sequence ID" value="ROU02858.1"/>
    <property type="molecule type" value="Genomic_DNA"/>
</dbReference>
<keyword evidence="2 4" id="KW-0238">DNA-binding</keyword>
<dbReference type="PANTHER" id="PTHR30055">
    <property type="entry name" value="HTH-TYPE TRANSCRIPTIONAL REGULATOR RUTR"/>
    <property type="match status" value="1"/>
</dbReference>
<keyword evidence="7" id="KW-1185">Reference proteome</keyword>
<accession>A0A3N2R630</accession>
<dbReference type="PROSITE" id="PS50977">
    <property type="entry name" value="HTH_TETR_2"/>
    <property type="match status" value="1"/>
</dbReference>
<comment type="caution">
    <text evidence="6">The sequence shown here is derived from an EMBL/GenBank/DDBJ whole genome shotgun (WGS) entry which is preliminary data.</text>
</comment>
<evidence type="ECO:0000313" key="6">
    <source>
        <dbReference type="EMBL" id="ROU02858.1"/>
    </source>
</evidence>
<sequence length="207" mass="22006">MWRSSRPCQRRKAGLVCVPMPAAIDPDRILDAALAVWREEGFRAATTRKVAARAGVGEMTLFRRYGDKGKLMAAVMAREAERFAPEAMTPTEDVAADLRAIVAGYAELLDRLGSVVFDFLLHAPTDPALAAVRPVPLAAVGRAAQVIAAHQAAGRLQGSDPMAAVLALLGPSLAGALVGRAQPGAIPPFDPVDMVDRFLDGWKTQAR</sequence>
<protein>
    <submittedName>
        <fullName evidence="6">TetR/AcrR family transcriptional regulator</fullName>
    </submittedName>
</protein>
<dbReference type="SUPFAM" id="SSF46689">
    <property type="entry name" value="Homeodomain-like"/>
    <property type="match status" value="1"/>
</dbReference>
<evidence type="ECO:0000256" key="2">
    <source>
        <dbReference type="ARBA" id="ARBA00023125"/>
    </source>
</evidence>
<dbReference type="InterPro" id="IPR036271">
    <property type="entry name" value="Tet_transcr_reg_TetR-rel_C_sf"/>
</dbReference>
<keyword evidence="1" id="KW-0805">Transcription regulation</keyword>
<dbReference type="PRINTS" id="PR00455">
    <property type="entry name" value="HTHTETR"/>
</dbReference>
<dbReference type="InterPro" id="IPR009057">
    <property type="entry name" value="Homeodomain-like_sf"/>
</dbReference>
<dbReference type="InterPro" id="IPR050109">
    <property type="entry name" value="HTH-type_TetR-like_transc_reg"/>
</dbReference>
<evidence type="ECO:0000313" key="7">
    <source>
        <dbReference type="Proteomes" id="UP000268016"/>
    </source>
</evidence>